<gene>
    <name evidence="6" type="ORF">FE697_000620</name>
</gene>
<evidence type="ECO:0000256" key="5">
    <source>
        <dbReference type="SAM" id="Phobius"/>
    </source>
</evidence>
<name>A0A5Q6S281_9ACTN</name>
<sequence length="360" mass="38336">MPDRRARRDLHPGAWWVWALGLAVAASRTYDVVLLGLVVGVACLVVVARRPVAPWAMSFRLYLWLGALVIVIRVLFGVLLGGSSTGTVILDLPEVPLPSWANGIRILGPVTWESVQRSFAVGLQLAALIVCVGAANSLANPRRLLKSLPPALYEVGAAVVVALTLFPQLAESIGRVRRARRLRGDSGRNLRALRAIVIPVMEDALDRSMQLAASMDARGYGRRGTADQRTRVVTGALLLVGLLGVCVGVYATADLTAPRVLAAPMLVVGFGVAGVGFWLSGRKVGHTRYRPDPWLGWEWFTALCGVVAAVGFFFAYTLDPVTLGALVVAALPALLTPEPVSPYAALRTPATARTGQEVAA</sequence>
<dbReference type="EMBL" id="VDFQ02000001">
    <property type="protein sequence ID" value="KAA1424473.1"/>
    <property type="molecule type" value="Genomic_DNA"/>
</dbReference>
<dbReference type="Pfam" id="PF02361">
    <property type="entry name" value="CbiQ"/>
    <property type="match status" value="1"/>
</dbReference>
<feature type="transmembrane region" description="Helical" evidence="5">
    <location>
        <begin position="9"/>
        <end position="26"/>
    </location>
</feature>
<organism evidence="6 7">
    <name type="scientific">Mumia zhuanghuii</name>
    <dbReference type="NCBI Taxonomy" id="2585211"/>
    <lineage>
        <taxon>Bacteria</taxon>
        <taxon>Bacillati</taxon>
        <taxon>Actinomycetota</taxon>
        <taxon>Actinomycetes</taxon>
        <taxon>Propionibacteriales</taxon>
        <taxon>Nocardioidaceae</taxon>
        <taxon>Mumia</taxon>
    </lineage>
</organism>
<feature type="transmembrane region" description="Helical" evidence="5">
    <location>
        <begin position="151"/>
        <end position="170"/>
    </location>
</feature>
<dbReference type="AlphaFoldDB" id="A0A5Q6S281"/>
<keyword evidence="3 5" id="KW-1133">Transmembrane helix</keyword>
<feature type="transmembrane region" description="Helical" evidence="5">
    <location>
        <begin position="61"/>
        <end position="82"/>
    </location>
</feature>
<reference evidence="6 7" key="1">
    <citation type="submission" date="2019-09" db="EMBL/GenBank/DDBJ databases">
        <title>Mumia zhuanghuii sp. nov. isolated from the intestinal contents of plateau pika (Ochotona curzoniae) in the Qinghai-Tibet plateau of China.</title>
        <authorList>
            <person name="Tian Z."/>
        </authorList>
    </citation>
    <scope>NUCLEOTIDE SEQUENCE [LARGE SCALE GENOMIC DNA]</scope>
    <source>
        <strain evidence="7">350</strain>
    </source>
</reference>
<feature type="transmembrane region" description="Helical" evidence="5">
    <location>
        <begin position="260"/>
        <end position="279"/>
    </location>
</feature>
<keyword evidence="4 5" id="KW-0472">Membrane</keyword>
<keyword evidence="2 5" id="KW-0812">Transmembrane</keyword>
<accession>A0A5Q6S281</accession>
<comment type="subcellular location">
    <subcellularLocation>
        <location evidence="1">Membrane</location>
        <topology evidence="1">Multi-pass membrane protein</topology>
    </subcellularLocation>
</comment>
<dbReference type="CDD" id="cd16914">
    <property type="entry name" value="EcfT"/>
    <property type="match status" value="1"/>
</dbReference>
<dbReference type="RefSeq" id="WP_149767315.1">
    <property type="nucleotide sequence ID" value="NZ_VDFQ02000001.1"/>
</dbReference>
<dbReference type="PANTHER" id="PTHR33514:SF15">
    <property type="entry name" value="COBALT TRANSPORT PROTEIN"/>
    <property type="match status" value="1"/>
</dbReference>
<evidence type="ECO:0000313" key="7">
    <source>
        <dbReference type="Proteomes" id="UP000307768"/>
    </source>
</evidence>
<dbReference type="InterPro" id="IPR003339">
    <property type="entry name" value="ABC/ECF_trnsptr_transmembrane"/>
</dbReference>
<evidence type="ECO:0000256" key="4">
    <source>
        <dbReference type="ARBA" id="ARBA00023136"/>
    </source>
</evidence>
<evidence type="ECO:0000256" key="1">
    <source>
        <dbReference type="ARBA" id="ARBA00004141"/>
    </source>
</evidence>
<protein>
    <submittedName>
        <fullName evidence="6">Energy-coupling factor transporter transmembrane protein EcfT</fullName>
    </submittedName>
</protein>
<evidence type="ECO:0000256" key="2">
    <source>
        <dbReference type="ARBA" id="ARBA00022692"/>
    </source>
</evidence>
<feature type="transmembrane region" description="Helical" evidence="5">
    <location>
        <begin position="232"/>
        <end position="253"/>
    </location>
</feature>
<dbReference type="PANTHER" id="PTHR33514">
    <property type="entry name" value="PROTEIN ABCI12, CHLOROPLASTIC"/>
    <property type="match status" value="1"/>
</dbReference>
<evidence type="ECO:0000313" key="6">
    <source>
        <dbReference type="EMBL" id="KAA1424473.1"/>
    </source>
</evidence>
<dbReference type="OrthoDB" id="5187293at2"/>
<dbReference type="Proteomes" id="UP000307768">
    <property type="component" value="Unassembled WGS sequence"/>
</dbReference>
<comment type="caution">
    <text evidence="6">The sequence shown here is derived from an EMBL/GenBank/DDBJ whole genome shotgun (WGS) entry which is preliminary data.</text>
</comment>
<proteinExistence type="predicted"/>
<dbReference type="GO" id="GO:0005886">
    <property type="term" value="C:plasma membrane"/>
    <property type="evidence" value="ECO:0007669"/>
    <property type="project" value="UniProtKB-ARBA"/>
</dbReference>
<feature type="transmembrane region" description="Helical" evidence="5">
    <location>
        <begin position="299"/>
        <end position="318"/>
    </location>
</feature>
<evidence type="ECO:0000256" key="3">
    <source>
        <dbReference type="ARBA" id="ARBA00022989"/>
    </source>
</evidence>